<keyword evidence="4" id="KW-1185">Reference proteome</keyword>
<dbReference type="InterPro" id="IPR002716">
    <property type="entry name" value="PIN_dom"/>
</dbReference>
<accession>A0A0E9NHJ0</accession>
<dbReference type="Proteomes" id="UP000033140">
    <property type="component" value="Unassembled WGS sequence"/>
</dbReference>
<dbReference type="EMBL" id="BACD03000021">
    <property type="protein sequence ID" value="GAO49304.1"/>
    <property type="molecule type" value="Genomic_DNA"/>
</dbReference>
<feature type="region of interest" description="Disordered" evidence="1">
    <location>
        <begin position="253"/>
        <end position="349"/>
    </location>
</feature>
<reference evidence="3 4" key="2">
    <citation type="journal article" date="2014" name="J. Gen. Appl. Microbiol.">
        <title>The early diverging ascomycetous budding yeast Saitoella complicata has three histone deacetylases belonging to the Clr6, Hos2, and Rpd3 lineages.</title>
        <authorList>
            <person name="Nishida H."/>
            <person name="Matsumoto T."/>
            <person name="Kondo S."/>
            <person name="Hamamoto M."/>
            <person name="Yoshikawa H."/>
        </authorList>
    </citation>
    <scope>NUCLEOTIDE SEQUENCE [LARGE SCALE GENOMIC DNA]</scope>
    <source>
        <strain evidence="3 4">NRRL Y-17804</strain>
    </source>
</reference>
<protein>
    <recommendedName>
        <fullName evidence="2">PIN domain-containing protein</fullName>
    </recommendedName>
</protein>
<reference evidence="3 4" key="3">
    <citation type="journal article" date="2015" name="Genome Announc.">
        <title>Draft Genome Sequence of the Archiascomycetous Yeast Saitoella complicata.</title>
        <authorList>
            <person name="Yamauchi K."/>
            <person name="Kondo S."/>
            <person name="Hamamoto M."/>
            <person name="Takahashi Y."/>
            <person name="Ogura Y."/>
            <person name="Hayashi T."/>
            <person name="Nishida H."/>
        </authorList>
    </citation>
    <scope>NUCLEOTIDE SEQUENCE [LARGE SCALE GENOMIC DNA]</scope>
    <source>
        <strain evidence="3 4">NRRL Y-17804</strain>
    </source>
</reference>
<evidence type="ECO:0000256" key="1">
    <source>
        <dbReference type="SAM" id="MobiDB-lite"/>
    </source>
</evidence>
<dbReference type="OMA" id="IRYLERC"/>
<feature type="region of interest" description="Disordered" evidence="1">
    <location>
        <begin position="154"/>
        <end position="192"/>
    </location>
</feature>
<feature type="compositionally biased region" description="Acidic residues" evidence="1">
    <location>
        <begin position="172"/>
        <end position="185"/>
    </location>
</feature>
<proteinExistence type="predicted"/>
<gene>
    <name evidence="3" type="ORF">G7K_3455-t1</name>
</gene>
<evidence type="ECO:0000259" key="2">
    <source>
        <dbReference type="Pfam" id="PF13638"/>
    </source>
</evidence>
<dbReference type="OrthoDB" id="69928at2759"/>
<dbReference type="AlphaFoldDB" id="A0A0E9NHJ0"/>
<dbReference type="RefSeq" id="XP_019022351.1">
    <property type="nucleotide sequence ID" value="XM_019171803.1"/>
</dbReference>
<evidence type="ECO:0000313" key="3">
    <source>
        <dbReference type="EMBL" id="GAO49304.1"/>
    </source>
</evidence>
<sequence>MSDDKVARLASLSKALAAARLTHEVSQLEDRVASTRSNIQVPPVPRCEVVVDATAMTLGLDVVKRWVGECAVDVILPLAVLDDLDRLKKGAETANIKAREAIRWLDRAPTGKKTAAGNGGTSTKGSFRFQGQEERWEGGWEACERFFIPPVEPELADTDSTHTPSETKDDTEHAEDAEEEEEEDLGPQHTDTPRHLRSLFHCYLFLHEKNPSIPFVTDDLELAQYASWYGIVCVSLEEIDKRVVRGVKEWKAKYGQSSGTGHGREGSGGRSGRSGSRQNGRGGGGSRPGSARSEGRGGRGRPGGSPGTARAEPAAPVFIVPSRGRGGPVPVILARGSPAPRGRGTLFEP</sequence>
<comment type="caution">
    <text evidence="3">The sequence shown here is derived from an EMBL/GenBank/DDBJ whole genome shotgun (WGS) entry which is preliminary data.</text>
</comment>
<dbReference type="Gene3D" id="3.40.50.1010">
    <property type="entry name" value="5'-nuclease"/>
    <property type="match status" value="1"/>
</dbReference>
<dbReference type="Pfam" id="PF13638">
    <property type="entry name" value="PIN_4"/>
    <property type="match status" value="1"/>
</dbReference>
<reference evidence="3 4" key="1">
    <citation type="journal article" date="2011" name="J. Gen. Appl. Microbiol.">
        <title>Draft genome sequencing of the enigmatic yeast Saitoella complicata.</title>
        <authorList>
            <person name="Nishida H."/>
            <person name="Hamamoto M."/>
            <person name="Sugiyama J."/>
        </authorList>
    </citation>
    <scope>NUCLEOTIDE SEQUENCE [LARGE SCALE GENOMIC DNA]</scope>
    <source>
        <strain evidence="3 4">NRRL Y-17804</strain>
    </source>
</reference>
<evidence type="ECO:0000313" key="4">
    <source>
        <dbReference type="Proteomes" id="UP000033140"/>
    </source>
</evidence>
<feature type="domain" description="PIN" evidence="2">
    <location>
        <begin position="50"/>
        <end position="236"/>
    </location>
</feature>
<organism evidence="3 4">
    <name type="scientific">Saitoella complicata (strain BCRC 22490 / CBS 7301 / JCM 7358 / NBRC 10748 / NRRL Y-17804)</name>
    <dbReference type="NCBI Taxonomy" id="698492"/>
    <lineage>
        <taxon>Eukaryota</taxon>
        <taxon>Fungi</taxon>
        <taxon>Dikarya</taxon>
        <taxon>Ascomycota</taxon>
        <taxon>Taphrinomycotina</taxon>
        <taxon>Taphrinomycotina incertae sedis</taxon>
        <taxon>Saitoella</taxon>
    </lineage>
</organism>
<name>A0A0E9NHJ0_SAICN</name>